<evidence type="ECO:0000256" key="5">
    <source>
        <dbReference type="ARBA" id="ARBA00022741"/>
    </source>
</evidence>
<dbReference type="Proteomes" id="UP001632038">
    <property type="component" value="Unassembled WGS sequence"/>
</dbReference>
<dbReference type="GO" id="GO:0004674">
    <property type="term" value="F:protein serine/threonine kinase activity"/>
    <property type="evidence" value="ECO:0007669"/>
    <property type="project" value="UniProtKB-KW"/>
</dbReference>
<dbReference type="PROSITE" id="PS50011">
    <property type="entry name" value="PROTEIN_KINASE_DOM"/>
    <property type="match status" value="1"/>
</dbReference>
<feature type="domain" description="Protein kinase" evidence="11">
    <location>
        <begin position="49"/>
        <end position="323"/>
    </location>
</feature>
<dbReference type="Gene3D" id="1.10.510.10">
    <property type="entry name" value="Transferase(Phosphotransferase) domain 1"/>
    <property type="match status" value="1"/>
</dbReference>
<dbReference type="InterPro" id="IPR011009">
    <property type="entry name" value="Kinase-like_dom_sf"/>
</dbReference>
<dbReference type="Gene3D" id="3.30.200.20">
    <property type="entry name" value="Phosphorylase Kinase, domain 1"/>
    <property type="match status" value="1"/>
</dbReference>
<comment type="caution">
    <text evidence="12">The sequence shown here is derived from an EMBL/GenBank/DDBJ whole genome shotgun (WGS) entry which is preliminary data.</text>
</comment>
<dbReference type="PROSITE" id="PS00108">
    <property type="entry name" value="PROTEIN_KINASE_ST"/>
    <property type="match status" value="1"/>
</dbReference>
<dbReference type="InterPro" id="IPR051824">
    <property type="entry name" value="LRR_Rcpt-Like_S/T_Kinase"/>
</dbReference>
<sequence length="345" mass="38496">MDRFLCFGSTQSGSPNAAGAQSGPSNATGTQAGDQAGDAIKIPPTISMARLRKATGNFSYGNQISTEYSVQVFEGKLWTWRKRMTVAVKRLRLGDGRDADYGRELGMLSRLNHRHIINLVGCYDGHRDNVRFLVYEFMPLGNLFDCVRVSRTREGPLSWRTRMKIGAGVAKGLSYLHNQAIPRVIHSDLKSCNVLLDKGCRPKISGFRSALSVPIGQPAIVTTEAVTGTDPYRAPEALTRTVTDKSDVFSFGALLLEITSGNVHLDRNYVKFPENFVDVADRRMGEFQMVELVKVVTLIRHCIEENPDSRPEMSVVEQAMRNLAGERNVDWPQEHLDTEEMRLSF</sequence>
<organism evidence="12 13">
    <name type="scientific">Castilleja foliolosa</name>
    <dbReference type="NCBI Taxonomy" id="1961234"/>
    <lineage>
        <taxon>Eukaryota</taxon>
        <taxon>Viridiplantae</taxon>
        <taxon>Streptophyta</taxon>
        <taxon>Embryophyta</taxon>
        <taxon>Tracheophyta</taxon>
        <taxon>Spermatophyta</taxon>
        <taxon>Magnoliopsida</taxon>
        <taxon>eudicotyledons</taxon>
        <taxon>Gunneridae</taxon>
        <taxon>Pentapetalae</taxon>
        <taxon>asterids</taxon>
        <taxon>lamiids</taxon>
        <taxon>Lamiales</taxon>
        <taxon>Orobanchaceae</taxon>
        <taxon>Pedicularideae</taxon>
        <taxon>Castillejinae</taxon>
        <taxon>Castilleja</taxon>
    </lineage>
</organism>
<dbReference type="SMART" id="SM00220">
    <property type="entry name" value="S_TKc"/>
    <property type="match status" value="1"/>
</dbReference>
<comment type="subcellular location">
    <subcellularLocation>
        <location evidence="1">Membrane</location>
        <topology evidence="1">Single-pass type I membrane protein</topology>
    </subcellularLocation>
</comment>
<evidence type="ECO:0000313" key="12">
    <source>
        <dbReference type="EMBL" id="KAL3634557.1"/>
    </source>
</evidence>
<dbReference type="EMBL" id="JAVIJP010000028">
    <property type="protein sequence ID" value="KAL3634557.1"/>
    <property type="molecule type" value="Genomic_DNA"/>
</dbReference>
<evidence type="ECO:0000256" key="10">
    <source>
        <dbReference type="SAM" id="MobiDB-lite"/>
    </source>
</evidence>
<dbReference type="InterPro" id="IPR001245">
    <property type="entry name" value="Ser-Thr/Tyr_kinase_cat_dom"/>
</dbReference>
<dbReference type="Pfam" id="PF07714">
    <property type="entry name" value="PK_Tyr_Ser-Thr"/>
    <property type="match status" value="1"/>
</dbReference>
<dbReference type="InterPro" id="IPR000719">
    <property type="entry name" value="Prot_kinase_dom"/>
</dbReference>
<dbReference type="PANTHER" id="PTHR48006:SF102">
    <property type="entry name" value="LEUCINE-RICH REPEAT-CONTAINING PROTEIN DDB_G0281931-RELATED"/>
    <property type="match status" value="1"/>
</dbReference>
<dbReference type="EC" id="2.7.11.1" evidence="2"/>
<evidence type="ECO:0000256" key="1">
    <source>
        <dbReference type="ARBA" id="ARBA00004479"/>
    </source>
</evidence>
<keyword evidence="3" id="KW-0723">Serine/threonine-protein kinase</keyword>
<evidence type="ECO:0000256" key="7">
    <source>
        <dbReference type="ARBA" id="ARBA00022840"/>
    </source>
</evidence>
<dbReference type="InterPro" id="IPR008271">
    <property type="entry name" value="Ser/Thr_kinase_AS"/>
</dbReference>
<comment type="catalytic activity">
    <reaction evidence="9">
        <text>L-seryl-[protein] + ATP = O-phospho-L-seryl-[protein] + ADP + H(+)</text>
        <dbReference type="Rhea" id="RHEA:17989"/>
        <dbReference type="Rhea" id="RHEA-COMP:9863"/>
        <dbReference type="Rhea" id="RHEA-COMP:11604"/>
        <dbReference type="ChEBI" id="CHEBI:15378"/>
        <dbReference type="ChEBI" id="CHEBI:29999"/>
        <dbReference type="ChEBI" id="CHEBI:30616"/>
        <dbReference type="ChEBI" id="CHEBI:83421"/>
        <dbReference type="ChEBI" id="CHEBI:456216"/>
        <dbReference type="EC" id="2.7.11.1"/>
    </reaction>
</comment>
<gene>
    <name evidence="12" type="ORF">CASFOL_021611</name>
</gene>
<dbReference type="AlphaFoldDB" id="A0ABD3CXX7"/>
<evidence type="ECO:0000256" key="2">
    <source>
        <dbReference type="ARBA" id="ARBA00012513"/>
    </source>
</evidence>
<keyword evidence="7" id="KW-0067">ATP-binding</keyword>
<evidence type="ECO:0000256" key="9">
    <source>
        <dbReference type="ARBA" id="ARBA00048679"/>
    </source>
</evidence>
<evidence type="ECO:0000313" key="13">
    <source>
        <dbReference type="Proteomes" id="UP001632038"/>
    </source>
</evidence>
<keyword evidence="5" id="KW-0547">Nucleotide-binding</keyword>
<dbReference type="GO" id="GO:0016020">
    <property type="term" value="C:membrane"/>
    <property type="evidence" value="ECO:0007669"/>
    <property type="project" value="UniProtKB-SubCell"/>
</dbReference>
<dbReference type="SUPFAM" id="SSF56112">
    <property type="entry name" value="Protein kinase-like (PK-like)"/>
    <property type="match status" value="1"/>
</dbReference>
<dbReference type="PANTHER" id="PTHR48006">
    <property type="entry name" value="LEUCINE-RICH REPEAT-CONTAINING PROTEIN DDB_G0281931-RELATED"/>
    <property type="match status" value="1"/>
</dbReference>
<feature type="region of interest" description="Disordered" evidence="10">
    <location>
        <begin position="1"/>
        <end position="39"/>
    </location>
</feature>
<evidence type="ECO:0000256" key="3">
    <source>
        <dbReference type="ARBA" id="ARBA00022527"/>
    </source>
</evidence>
<feature type="compositionally biased region" description="Polar residues" evidence="10">
    <location>
        <begin position="22"/>
        <end position="33"/>
    </location>
</feature>
<evidence type="ECO:0000256" key="8">
    <source>
        <dbReference type="ARBA" id="ARBA00047899"/>
    </source>
</evidence>
<protein>
    <recommendedName>
        <fullName evidence="2">non-specific serine/threonine protein kinase</fullName>
        <ecNumber evidence="2">2.7.11.1</ecNumber>
    </recommendedName>
</protein>
<evidence type="ECO:0000259" key="11">
    <source>
        <dbReference type="PROSITE" id="PS50011"/>
    </source>
</evidence>
<evidence type="ECO:0000256" key="4">
    <source>
        <dbReference type="ARBA" id="ARBA00022679"/>
    </source>
</evidence>
<name>A0ABD3CXX7_9LAMI</name>
<comment type="catalytic activity">
    <reaction evidence="8">
        <text>L-threonyl-[protein] + ATP = O-phospho-L-threonyl-[protein] + ADP + H(+)</text>
        <dbReference type="Rhea" id="RHEA:46608"/>
        <dbReference type="Rhea" id="RHEA-COMP:11060"/>
        <dbReference type="Rhea" id="RHEA-COMP:11605"/>
        <dbReference type="ChEBI" id="CHEBI:15378"/>
        <dbReference type="ChEBI" id="CHEBI:30013"/>
        <dbReference type="ChEBI" id="CHEBI:30616"/>
        <dbReference type="ChEBI" id="CHEBI:61977"/>
        <dbReference type="ChEBI" id="CHEBI:456216"/>
        <dbReference type="EC" id="2.7.11.1"/>
    </reaction>
</comment>
<dbReference type="GO" id="GO:0005524">
    <property type="term" value="F:ATP binding"/>
    <property type="evidence" value="ECO:0007669"/>
    <property type="project" value="UniProtKB-KW"/>
</dbReference>
<evidence type="ECO:0000256" key="6">
    <source>
        <dbReference type="ARBA" id="ARBA00022777"/>
    </source>
</evidence>
<keyword evidence="4" id="KW-0808">Transferase</keyword>
<accession>A0ABD3CXX7</accession>
<proteinExistence type="predicted"/>
<keyword evidence="13" id="KW-1185">Reference proteome</keyword>
<keyword evidence="6" id="KW-0418">Kinase</keyword>
<reference evidence="13" key="1">
    <citation type="journal article" date="2024" name="IScience">
        <title>Strigolactones Initiate the Formation of Haustorium-like Structures in Castilleja.</title>
        <authorList>
            <person name="Buerger M."/>
            <person name="Peterson D."/>
            <person name="Chory J."/>
        </authorList>
    </citation>
    <scope>NUCLEOTIDE SEQUENCE [LARGE SCALE GENOMIC DNA]</scope>
</reference>